<reference evidence="1" key="1">
    <citation type="submission" date="2013-08" db="EMBL/GenBank/DDBJ databases">
        <authorList>
            <person name="Mendez C."/>
            <person name="Richter M."/>
            <person name="Ferrer M."/>
            <person name="Sanchez J."/>
        </authorList>
    </citation>
    <scope>NUCLEOTIDE SEQUENCE</scope>
</reference>
<accession>T1BS56</accession>
<dbReference type="EMBL" id="AUZX01002761">
    <property type="protein sequence ID" value="EQD75736.1"/>
    <property type="molecule type" value="Genomic_DNA"/>
</dbReference>
<gene>
    <name evidence="1" type="ORF">B1A_03787</name>
</gene>
<protein>
    <submittedName>
        <fullName evidence="1">Uncharacterized protein</fullName>
    </submittedName>
</protein>
<evidence type="ECO:0000313" key="1">
    <source>
        <dbReference type="EMBL" id="EQD75736.1"/>
    </source>
</evidence>
<comment type="caution">
    <text evidence="1">The sequence shown here is derived from an EMBL/GenBank/DDBJ whole genome shotgun (WGS) entry which is preliminary data.</text>
</comment>
<organism evidence="1">
    <name type="scientific">mine drainage metagenome</name>
    <dbReference type="NCBI Taxonomy" id="410659"/>
    <lineage>
        <taxon>unclassified sequences</taxon>
        <taxon>metagenomes</taxon>
        <taxon>ecological metagenomes</taxon>
    </lineage>
</organism>
<sequence>MQPLSPLKSVESPREILAADFKASHGALPIRGGWGYTQADACIVDKYDPLVDPSLPFNRVGVEYVFVEKRIYEEMIIFRPDGEKFSGIKWNLHGQYLIADAGRYFDKLVFEVTAFRDNDWEDLKAEFEGPRGYGHPDFDAEAHERKHQEKMMRFTREFWFDITSFFGQGLVITDKSTGKKKLLRVVRLKFTDEFKKLFRIG</sequence>
<dbReference type="AlphaFoldDB" id="T1BS56"/>
<reference evidence="1" key="2">
    <citation type="journal article" date="2014" name="ISME J.">
        <title>Microbial stratification in low pH oxic and suboxic macroscopic growths along an acid mine drainage.</title>
        <authorList>
            <person name="Mendez-Garcia C."/>
            <person name="Mesa V."/>
            <person name="Sprenger R.R."/>
            <person name="Richter M."/>
            <person name="Diez M.S."/>
            <person name="Solano J."/>
            <person name="Bargiela R."/>
            <person name="Golyshina O.V."/>
            <person name="Manteca A."/>
            <person name="Ramos J.L."/>
            <person name="Gallego J.R."/>
            <person name="Llorente I."/>
            <person name="Martins Dos Santos V.A."/>
            <person name="Jensen O.N."/>
            <person name="Pelaez A.I."/>
            <person name="Sanchez J."/>
            <person name="Ferrer M."/>
        </authorList>
    </citation>
    <scope>NUCLEOTIDE SEQUENCE</scope>
</reference>
<name>T1BS56_9ZZZZ</name>
<proteinExistence type="predicted"/>